<dbReference type="PANTHER" id="PTHR20855:SF3">
    <property type="entry name" value="LD03007P"/>
    <property type="match status" value="1"/>
</dbReference>
<dbReference type="AlphaFoldDB" id="A0A5B9QUM8"/>
<accession>A0A5B9QUM8</accession>
<keyword evidence="4 5" id="KW-0472">Membrane</keyword>
<feature type="transmembrane region" description="Helical" evidence="5">
    <location>
        <begin position="181"/>
        <end position="203"/>
    </location>
</feature>
<evidence type="ECO:0000256" key="4">
    <source>
        <dbReference type="ARBA" id="ARBA00023136"/>
    </source>
</evidence>
<dbReference type="KEGG" id="rul:UC8_31330"/>
<proteinExistence type="predicted"/>
<gene>
    <name evidence="6" type="ORF">UC8_31330</name>
</gene>
<dbReference type="EMBL" id="CP042914">
    <property type="protein sequence ID" value="QEG41115.1"/>
    <property type="molecule type" value="Genomic_DNA"/>
</dbReference>
<dbReference type="Proteomes" id="UP000325286">
    <property type="component" value="Chromosome"/>
</dbReference>
<feature type="transmembrane region" description="Helical" evidence="5">
    <location>
        <begin position="78"/>
        <end position="95"/>
    </location>
</feature>
<evidence type="ECO:0000256" key="1">
    <source>
        <dbReference type="ARBA" id="ARBA00004141"/>
    </source>
</evidence>
<feature type="transmembrane region" description="Helical" evidence="5">
    <location>
        <begin position="101"/>
        <end position="121"/>
    </location>
</feature>
<evidence type="ECO:0000256" key="2">
    <source>
        <dbReference type="ARBA" id="ARBA00022692"/>
    </source>
</evidence>
<dbReference type="InterPro" id="IPR004254">
    <property type="entry name" value="AdipoR/HlyIII-related"/>
</dbReference>
<feature type="transmembrane region" description="Helical" evidence="5">
    <location>
        <begin position="39"/>
        <end position="57"/>
    </location>
</feature>
<keyword evidence="7" id="KW-1185">Reference proteome</keyword>
<evidence type="ECO:0000313" key="7">
    <source>
        <dbReference type="Proteomes" id="UP000325286"/>
    </source>
</evidence>
<evidence type="ECO:0000313" key="6">
    <source>
        <dbReference type="EMBL" id="QEG41115.1"/>
    </source>
</evidence>
<keyword evidence="2 5" id="KW-0812">Transmembrane</keyword>
<reference evidence="6 7" key="1">
    <citation type="submission" date="2019-08" db="EMBL/GenBank/DDBJ databases">
        <title>Deep-cultivation of Planctomycetes and their phenomic and genomic characterization uncovers novel biology.</title>
        <authorList>
            <person name="Wiegand S."/>
            <person name="Jogler M."/>
            <person name="Boedeker C."/>
            <person name="Pinto D."/>
            <person name="Vollmers J."/>
            <person name="Rivas-Marin E."/>
            <person name="Kohn T."/>
            <person name="Peeters S.H."/>
            <person name="Heuer A."/>
            <person name="Rast P."/>
            <person name="Oberbeckmann S."/>
            <person name="Bunk B."/>
            <person name="Jeske O."/>
            <person name="Meyerdierks A."/>
            <person name="Storesund J.E."/>
            <person name="Kallscheuer N."/>
            <person name="Luecker S."/>
            <person name="Lage O.M."/>
            <person name="Pohl T."/>
            <person name="Merkel B.J."/>
            <person name="Hornburger P."/>
            <person name="Mueller R.-W."/>
            <person name="Bruemmer F."/>
            <person name="Labrenz M."/>
            <person name="Spormann A.M."/>
            <person name="Op den Camp H."/>
            <person name="Overmann J."/>
            <person name="Amann R."/>
            <person name="Jetten M.S.M."/>
            <person name="Mascher T."/>
            <person name="Medema M.H."/>
            <person name="Devos D.P."/>
            <person name="Kaster A.-K."/>
            <person name="Ovreas L."/>
            <person name="Rohde M."/>
            <person name="Galperin M.Y."/>
            <person name="Jogler C."/>
        </authorList>
    </citation>
    <scope>NUCLEOTIDE SEQUENCE [LARGE SCALE GENOMIC DNA]</scope>
    <source>
        <strain evidence="6 7">UC8</strain>
    </source>
</reference>
<evidence type="ECO:0000256" key="5">
    <source>
        <dbReference type="SAM" id="Phobius"/>
    </source>
</evidence>
<feature type="transmembrane region" description="Helical" evidence="5">
    <location>
        <begin position="153"/>
        <end position="172"/>
    </location>
</feature>
<evidence type="ECO:0000256" key="3">
    <source>
        <dbReference type="ARBA" id="ARBA00022989"/>
    </source>
</evidence>
<feature type="transmembrane region" description="Helical" evidence="5">
    <location>
        <begin position="128"/>
        <end position="147"/>
    </location>
</feature>
<comment type="subcellular location">
    <subcellularLocation>
        <location evidence="1">Membrane</location>
        <topology evidence="1">Multi-pass membrane protein</topology>
    </subcellularLocation>
</comment>
<dbReference type="GO" id="GO:0016020">
    <property type="term" value="C:membrane"/>
    <property type="evidence" value="ECO:0007669"/>
    <property type="project" value="UniProtKB-SubCell"/>
</dbReference>
<organism evidence="6 7">
    <name type="scientific">Roseimaritima ulvae</name>
    <dbReference type="NCBI Taxonomy" id="980254"/>
    <lineage>
        <taxon>Bacteria</taxon>
        <taxon>Pseudomonadati</taxon>
        <taxon>Planctomycetota</taxon>
        <taxon>Planctomycetia</taxon>
        <taxon>Pirellulales</taxon>
        <taxon>Pirellulaceae</taxon>
        <taxon>Roseimaritima</taxon>
    </lineage>
</organism>
<name>A0A5B9QUM8_9BACT</name>
<protein>
    <submittedName>
        <fullName evidence="6">Hemolysin-III related</fullName>
    </submittedName>
</protein>
<dbReference type="PANTHER" id="PTHR20855">
    <property type="entry name" value="ADIPOR/PROGESTIN RECEPTOR-RELATED"/>
    <property type="match status" value="1"/>
</dbReference>
<feature type="transmembrane region" description="Helical" evidence="5">
    <location>
        <begin position="12"/>
        <end position="33"/>
    </location>
</feature>
<sequence length="210" mass="23562">MDPMRDEWANTLTHAAACMVAVVGLLLMIWLVIDKPWGLQLACLSYMASVVAVFLFSTLSHAVYEPYRRARMRAWDQGTIYLMISGTYTPFAWSYGGSWQVPLLIFLWLMAGLGFASKVLFKHRVHGIGTTTYLLLGWAPALVLGPQVPLGCLAYMAAGGIIYSLGVVFLVLDQRRRFFHAVWHLFVLTAATVHYVAIVKYVVQRIMLDS</sequence>
<keyword evidence="3 5" id="KW-1133">Transmembrane helix</keyword>
<dbReference type="Pfam" id="PF03006">
    <property type="entry name" value="HlyIII"/>
    <property type="match status" value="1"/>
</dbReference>